<dbReference type="STRING" id="670580.A0A1X6N2F4"/>
<dbReference type="AlphaFoldDB" id="A0A1X6N2F4"/>
<proteinExistence type="predicted"/>
<name>A0A1X6N2F4_9APHY</name>
<sequence length="68" mass="7484">MRLMNNMVETLVDTLYPGIVNGQKPDQYFLERTILSAKNDAVDSINGNILEKFPGEKVVLTGADTVKG</sequence>
<dbReference type="Proteomes" id="UP000194127">
    <property type="component" value="Unassembled WGS sequence"/>
</dbReference>
<feature type="non-terminal residue" evidence="1">
    <location>
        <position position="68"/>
    </location>
</feature>
<keyword evidence="2" id="KW-1185">Reference proteome</keyword>
<dbReference type="OrthoDB" id="2641892at2759"/>
<reference evidence="1 2" key="1">
    <citation type="submission" date="2017-04" db="EMBL/GenBank/DDBJ databases">
        <title>Genome Sequence of the Model Brown-Rot Fungus Postia placenta SB12.</title>
        <authorList>
            <consortium name="DOE Joint Genome Institute"/>
            <person name="Gaskell J."/>
            <person name="Kersten P."/>
            <person name="Larrondo L.F."/>
            <person name="Canessa P."/>
            <person name="Martinez D."/>
            <person name="Hibbett D."/>
            <person name="Schmoll M."/>
            <person name="Kubicek C.P."/>
            <person name="Martinez A.T."/>
            <person name="Yadav J."/>
            <person name="Master E."/>
            <person name="Magnuson J.K."/>
            <person name="James T."/>
            <person name="Yaver D."/>
            <person name="Berka R."/>
            <person name="Labutti K."/>
            <person name="Lipzen A."/>
            <person name="Aerts A."/>
            <person name="Barry K."/>
            <person name="Henrissat B."/>
            <person name="Blanchette R."/>
            <person name="Grigoriev I."/>
            <person name="Cullen D."/>
        </authorList>
    </citation>
    <scope>NUCLEOTIDE SEQUENCE [LARGE SCALE GENOMIC DNA]</scope>
    <source>
        <strain evidence="1 2">MAD-698-R-SB12</strain>
    </source>
</reference>
<accession>A0A1X6N2F4</accession>
<evidence type="ECO:0000313" key="1">
    <source>
        <dbReference type="EMBL" id="OSX62633.1"/>
    </source>
</evidence>
<gene>
    <name evidence="1" type="ORF">POSPLADRAFT_1092100</name>
</gene>
<dbReference type="RefSeq" id="XP_024339427.1">
    <property type="nucleotide sequence ID" value="XM_024483097.1"/>
</dbReference>
<evidence type="ECO:0000313" key="2">
    <source>
        <dbReference type="Proteomes" id="UP000194127"/>
    </source>
</evidence>
<organism evidence="1 2">
    <name type="scientific">Postia placenta MAD-698-R-SB12</name>
    <dbReference type="NCBI Taxonomy" id="670580"/>
    <lineage>
        <taxon>Eukaryota</taxon>
        <taxon>Fungi</taxon>
        <taxon>Dikarya</taxon>
        <taxon>Basidiomycota</taxon>
        <taxon>Agaricomycotina</taxon>
        <taxon>Agaricomycetes</taxon>
        <taxon>Polyporales</taxon>
        <taxon>Adustoporiaceae</taxon>
        <taxon>Rhodonia</taxon>
    </lineage>
</organism>
<dbReference type="GeneID" id="36328046"/>
<dbReference type="EMBL" id="KZ110596">
    <property type="protein sequence ID" value="OSX62633.1"/>
    <property type="molecule type" value="Genomic_DNA"/>
</dbReference>
<protein>
    <submittedName>
        <fullName evidence="1">Uncharacterized protein</fullName>
    </submittedName>
</protein>